<dbReference type="InterPro" id="IPR015943">
    <property type="entry name" value="WD40/YVTN_repeat-like_dom_sf"/>
</dbReference>
<evidence type="ECO:0000256" key="2">
    <source>
        <dbReference type="ARBA" id="ARBA00022574"/>
    </source>
</evidence>
<evidence type="ECO:0000256" key="1">
    <source>
        <dbReference type="ARBA" id="ARBA00006445"/>
    </source>
</evidence>
<proteinExistence type="inferred from homology"/>
<organism evidence="6 7">
    <name type="scientific">Geotrichum candidum</name>
    <name type="common">Oospora lactis</name>
    <name type="synonym">Dipodascus geotrichum</name>
    <dbReference type="NCBI Taxonomy" id="1173061"/>
    <lineage>
        <taxon>Eukaryota</taxon>
        <taxon>Fungi</taxon>
        <taxon>Dikarya</taxon>
        <taxon>Ascomycota</taxon>
        <taxon>Saccharomycotina</taxon>
        <taxon>Dipodascomycetes</taxon>
        <taxon>Dipodascales</taxon>
        <taxon>Dipodascaceae</taxon>
        <taxon>Geotrichum</taxon>
    </lineage>
</organism>
<feature type="repeat" description="WD" evidence="4">
    <location>
        <begin position="288"/>
        <end position="329"/>
    </location>
</feature>
<protein>
    <submittedName>
        <fullName evidence="6">Similar to Saccharomyces cerevisiae YGR225W AMA1 Activator of meiotic anaphase promoting complex (APC/C)</fullName>
    </submittedName>
</protein>
<dbReference type="InterPro" id="IPR033010">
    <property type="entry name" value="Cdc20/Fizzy"/>
</dbReference>
<dbReference type="GO" id="GO:1905786">
    <property type="term" value="P:positive regulation of anaphase-promoting complex-dependent catabolic process"/>
    <property type="evidence" value="ECO:0007669"/>
    <property type="project" value="TreeGrafter"/>
</dbReference>
<keyword evidence="2 4" id="KW-0853">WD repeat</keyword>
<dbReference type="InterPro" id="IPR001680">
    <property type="entry name" value="WD40_rpt"/>
</dbReference>
<gene>
    <name evidence="6" type="ORF">BN980_GECA01s04916g</name>
</gene>
<comment type="caution">
    <text evidence="6">The sequence shown here is derived from an EMBL/GenBank/DDBJ whole genome shotgun (WGS) entry which is preliminary data.</text>
</comment>
<dbReference type="Pfam" id="PF24807">
    <property type="entry name" value="WD40_CDC20-Fz"/>
    <property type="match status" value="1"/>
</dbReference>
<dbReference type="EMBL" id="CCBN010000001">
    <property type="protein sequence ID" value="CDO51354.1"/>
    <property type="molecule type" value="Genomic_DNA"/>
</dbReference>
<dbReference type="STRING" id="1173061.A0A0J9X2S1"/>
<evidence type="ECO:0000313" key="7">
    <source>
        <dbReference type="Proteomes" id="UP000242525"/>
    </source>
</evidence>
<dbReference type="GO" id="GO:0010997">
    <property type="term" value="F:anaphase-promoting complex binding"/>
    <property type="evidence" value="ECO:0007669"/>
    <property type="project" value="InterPro"/>
</dbReference>
<sequence length="495" mass="54974">MKSPDLPRKEMLPQARKSRSVSGMGLNIVSSDNFSEWATGFAPRSEDLRLPPSFGPFHSDLYPAAVGRNATLKPKENIGSKKEEIFAFNTSLANALGVQNTRICEYTTKKPVPRTYAGAECNENIDYKKEQQNIFNKKKKKVVTHIPYRILDAPGLRNDFYANLVSWSSKSGHIAVGLLDEVFLWTEKNGAVQVPISTTHNEVLCLSFNAFDVLAIAFRDSTILFFDAAKNRILATYVHITGPVCFLSWFPEDPSQILVGDEAGNVLHLRISWAGQPSLVEINKNAVIKGHTQQICAIAFSPSGNQIAVGSNDNLVTVWDVSNWEEPKLKYKMPHRAAVKALAFCPWCPTLLVTGAGSQDRMIRFWHTRSGTLIRSFNVKGQVTSLVWSRHYRQLAATFGFADTENPLLLSVYSFPQLEPLIQVPTLCSLRVLSAVLSPNMGSICVATNDETVRFYELWSVTDQVMPVTEGGCKVFGSDIIEMVEGIDKPGEVIR</sequence>
<feature type="domain" description="CDC20/Fizzy WD40" evidence="5">
    <location>
        <begin position="151"/>
        <end position="456"/>
    </location>
</feature>
<evidence type="ECO:0000259" key="5">
    <source>
        <dbReference type="Pfam" id="PF24807"/>
    </source>
</evidence>
<evidence type="ECO:0000313" key="6">
    <source>
        <dbReference type="EMBL" id="CDO51354.1"/>
    </source>
</evidence>
<dbReference type="GO" id="GO:0005680">
    <property type="term" value="C:anaphase-promoting complex"/>
    <property type="evidence" value="ECO:0007669"/>
    <property type="project" value="TreeGrafter"/>
</dbReference>
<name>A0A0J9X2S1_GEOCN</name>
<comment type="similarity">
    <text evidence="1">Belongs to the WD repeat CDC20/Fizzy family.</text>
</comment>
<dbReference type="PROSITE" id="PS50082">
    <property type="entry name" value="WD_REPEATS_2"/>
    <property type="match status" value="1"/>
</dbReference>
<accession>A0A0J9X2S1</accession>
<dbReference type="SUPFAM" id="SSF50978">
    <property type="entry name" value="WD40 repeat-like"/>
    <property type="match status" value="1"/>
</dbReference>
<reference evidence="6" key="1">
    <citation type="submission" date="2014-03" db="EMBL/GenBank/DDBJ databases">
        <authorList>
            <person name="Casaregola S."/>
        </authorList>
    </citation>
    <scope>NUCLEOTIDE SEQUENCE [LARGE SCALE GENOMIC DNA]</scope>
    <source>
        <strain evidence="6">CLIB 918</strain>
    </source>
</reference>
<evidence type="ECO:0000256" key="4">
    <source>
        <dbReference type="PROSITE-ProRule" id="PRU00221"/>
    </source>
</evidence>
<dbReference type="OrthoDB" id="10263272at2759"/>
<dbReference type="Proteomes" id="UP000242525">
    <property type="component" value="Unassembled WGS sequence"/>
</dbReference>
<dbReference type="AlphaFoldDB" id="A0A0J9X2S1"/>
<dbReference type="GO" id="GO:0031145">
    <property type="term" value="P:anaphase-promoting complex-dependent catabolic process"/>
    <property type="evidence" value="ECO:0007669"/>
    <property type="project" value="TreeGrafter"/>
</dbReference>
<dbReference type="Gene3D" id="2.130.10.10">
    <property type="entry name" value="YVTN repeat-like/Quinoprotein amine dehydrogenase"/>
    <property type="match status" value="1"/>
</dbReference>
<dbReference type="SMART" id="SM00320">
    <property type="entry name" value="WD40"/>
    <property type="match status" value="6"/>
</dbReference>
<evidence type="ECO:0000256" key="3">
    <source>
        <dbReference type="ARBA" id="ARBA00022737"/>
    </source>
</evidence>
<dbReference type="PANTHER" id="PTHR19918">
    <property type="entry name" value="CELL DIVISION CYCLE 20 CDC20 FIZZY -RELATED"/>
    <property type="match status" value="1"/>
</dbReference>
<dbReference type="PROSITE" id="PS50294">
    <property type="entry name" value="WD_REPEATS_REGION"/>
    <property type="match status" value="1"/>
</dbReference>
<dbReference type="PANTHER" id="PTHR19918:SF5">
    <property type="entry name" value="MEIOSIS-SPECIFIC APC_C ACTIVATOR PROTEIN AMA1"/>
    <property type="match status" value="1"/>
</dbReference>
<keyword evidence="3" id="KW-0677">Repeat</keyword>
<dbReference type="InterPro" id="IPR036322">
    <property type="entry name" value="WD40_repeat_dom_sf"/>
</dbReference>
<dbReference type="InterPro" id="IPR056150">
    <property type="entry name" value="WD40_CDC20-Fz"/>
</dbReference>
<dbReference type="GO" id="GO:1990757">
    <property type="term" value="F:ubiquitin ligase activator activity"/>
    <property type="evidence" value="ECO:0007669"/>
    <property type="project" value="TreeGrafter"/>
</dbReference>
<keyword evidence="7" id="KW-1185">Reference proteome</keyword>